<reference evidence="6 7" key="1">
    <citation type="submission" date="2014-04" db="EMBL/GenBank/DDBJ databases">
        <title>Evolutionary Origins and Diversification of the Mycorrhizal Mutualists.</title>
        <authorList>
            <consortium name="DOE Joint Genome Institute"/>
            <consortium name="Mycorrhizal Genomics Consortium"/>
            <person name="Kohler A."/>
            <person name="Kuo A."/>
            <person name="Nagy L.G."/>
            <person name="Floudas D."/>
            <person name="Copeland A."/>
            <person name="Barry K.W."/>
            <person name="Cichocki N."/>
            <person name="Veneault-Fourrey C."/>
            <person name="LaButti K."/>
            <person name="Lindquist E.A."/>
            <person name="Lipzen A."/>
            <person name="Lundell T."/>
            <person name="Morin E."/>
            <person name="Murat C."/>
            <person name="Riley R."/>
            <person name="Ohm R."/>
            <person name="Sun H."/>
            <person name="Tunlid A."/>
            <person name="Henrissat B."/>
            <person name="Grigoriev I.V."/>
            <person name="Hibbett D.S."/>
            <person name="Martin F."/>
        </authorList>
    </citation>
    <scope>NUCLEOTIDE SEQUENCE [LARGE SCALE GENOMIC DNA]</scope>
    <source>
        <strain evidence="6 7">Koide BX008</strain>
    </source>
</reference>
<dbReference type="CDD" id="cd16262">
    <property type="entry name" value="EFG_III"/>
    <property type="match status" value="1"/>
</dbReference>
<keyword evidence="7" id="KW-1185">Reference proteome</keyword>
<proteinExistence type="predicted"/>
<dbReference type="InterPro" id="IPR041095">
    <property type="entry name" value="EFG_II"/>
</dbReference>
<keyword evidence="3" id="KW-0648">Protein biosynthesis</keyword>
<keyword evidence="2" id="KW-0251">Elongation factor</keyword>
<dbReference type="EMBL" id="KN818280">
    <property type="protein sequence ID" value="KIL61746.1"/>
    <property type="molecule type" value="Genomic_DNA"/>
</dbReference>
<evidence type="ECO:0000256" key="4">
    <source>
        <dbReference type="ARBA" id="ARBA00023134"/>
    </source>
</evidence>
<dbReference type="PANTHER" id="PTHR43636">
    <property type="entry name" value="ELONGATION FACTOR G, MITOCHONDRIAL"/>
    <property type="match status" value="1"/>
</dbReference>
<dbReference type="GO" id="GO:0003746">
    <property type="term" value="F:translation elongation factor activity"/>
    <property type="evidence" value="ECO:0007669"/>
    <property type="project" value="UniProtKB-KW"/>
</dbReference>
<keyword evidence="4" id="KW-0342">GTP-binding</keyword>
<evidence type="ECO:0000256" key="3">
    <source>
        <dbReference type="ARBA" id="ARBA00022917"/>
    </source>
</evidence>
<gene>
    <name evidence="6" type="ORF">M378DRAFT_1057194</name>
</gene>
<sequence>MAIKTQGIETPNFFQALQRCQKEDPTFKVHLDQTSERTIISGMGELHLEIYVERMKREYNVDCTTGKPRVNFRETVTQRAEFNYTHKKQTGLDSTPGLLDTSNPLNMAWNPERMLDLRTL</sequence>
<evidence type="ECO:0000313" key="7">
    <source>
        <dbReference type="Proteomes" id="UP000054549"/>
    </source>
</evidence>
<organism evidence="6 7">
    <name type="scientific">Amanita muscaria (strain Koide BX008)</name>
    <dbReference type="NCBI Taxonomy" id="946122"/>
    <lineage>
        <taxon>Eukaryota</taxon>
        <taxon>Fungi</taxon>
        <taxon>Dikarya</taxon>
        <taxon>Basidiomycota</taxon>
        <taxon>Agaricomycotina</taxon>
        <taxon>Agaricomycetes</taxon>
        <taxon>Agaricomycetidae</taxon>
        <taxon>Agaricales</taxon>
        <taxon>Pluteineae</taxon>
        <taxon>Amanitaceae</taxon>
        <taxon>Amanita</taxon>
    </lineage>
</organism>
<evidence type="ECO:0000256" key="1">
    <source>
        <dbReference type="ARBA" id="ARBA00022741"/>
    </source>
</evidence>
<dbReference type="STRING" id="946122.A0A0C2WY28"/>
<dbReference type="InterPro" id="IPR035647">
    <property type="entry name" value="EFG_III/V"/>
</dbReference>
<dbReference type="GO" id="GO:0005525">
    <property type="term" value="F:GTP binding"/>
    <property type="evidence" value="ECO:0007669"/>
    <property type="project" value="UniProtKB-KW"/>
</dbReference>
<protein>
    <recommendedName>
        <fullName evidence="5">Elongation Factor G domain-containing protein</fullName>
    </recommendedName>
</protein>
<dbReference type="Pfam" id="PF14492">
    <property type="entry name" value="EFG_III"/>
    <property type="match status" value="1"/>
</dbReference>
<name>A0A0C2WY28_AMAMK</name>
<dbReference type="GO" id="GO:0003924">
    <property type="term" value="F:GTPase activity"/>
    <property type="evidence" value="ECO:0007669"/>
    <property type="project" value="TreeGrafter"/>
</dbReference>
<dbReference type="SUPFAM" id="SSF54980">
    <property type="entry name" value="EF-G C-terminal domain-like"/>
    <property type="match status" value="1"/>
</dbReference>
<keyword evidence="1" id="KW-0547">Nucleotide-binding</keyword>
<dbReference type="OrthoDB" id="198619at2759"/>
<feature type="domain" description="Elongation Factor G" evidence="5">
    <location>
        <begin position="10"/>
        <end position="67"/>
    </location>
</feature>
<dbReference type="GO" id="GO:0005739">
    <property type="term" value="C:mitochondrion"/>
    <property type="evidence" value="ECO:0007669"/>
    <property type="project" value="TreeGrafter"/>
</dbReference>
<dbReference type="AlphaFoldDB" id="A0A0C2WY28"/>
<evidence type="ECO:0000313" key="6">
    <source>
        <dbReference type="EMBL" id="KIL61746.1"/>
    </source>
</evidence>
<dbReference type="Gene3D" id="3.30.70.870">
    <property type="entry name" value="Elongation Factor G (Translational Gtpase), domain 3"/>
    <property type="match status" value="1"/>
</dbReference>
<dbReference type="GO" id="GO:0070125">
    <property type="term" value="P:mitochondrial translational elongation"/>
    <property type="evidence" value="ECO:0007669"/>
    <property type="project" value="TreeGrafter"/>
</dbReference>
<dbReference type="PANTHER" id="PTHR43636:SF2">
    <property type="entry name" value="ELONGATION FACTOR G, MITOCHONDRIAL"/>
    <property type="match status" value="1"/>
</dbReference>
<dbReference type="FunFam" id="3.30.70.870:FF:000001">
    <property type="entry name" value="Elongation factor G"/>
    <property type="match status" value="1"/>
</dbReference>
<dbReference type="InterPro" id="IPR009022">
    <property type="entry name" value="EFG_III"/>
</dbReference>
<evidence type="ECO:0000259" key="5">
    <source>
        <dbReference type="Pfam" id="PF14492"/>
    </source>
</evidence>
<dbReference type="HOGENOM" id="CLU_2049101_0_0_1"/>
<dbReference type="InParanoid" id="A0A0C2WY28"/>
<accession>A0A0C2WY28</accession>
<evidence type="ECO:0000256" key="2">
    <source>
        <dbReference type="ARBA" id="ARBA00022768"/>
    </source>
</evidence>
<dbReference type="Proteomes" id="UP000054549">
    <property type="component" value="Unassembled WGS sequence"/>
</dbReference>